<protein>
    <submittedName>
        <fullName evidence="2">Uncharacterized protein</fullName>
    </submittedName>
</protein>
<dbReference type="AlphaFoldDB" id="A0A132B8K5"/>
<dbReference type="OrthoDB" id="245563at2759"/>
<evidence type="ECO:0000313" key="2">
    <source>
        <dbReference type="EMBL" id="KUJ08738.1"/>
    </source>
</evidence>
<accession>A0A132B8K5</accession>
<dbReference type="InParanoid" id="A0A132B8K5"/>
<dbReference type="EMBL" id="KQ947434">
    <property type="protein sequence ID" value="KUJ08738.1"/>
    <property type="molecule type" value="Genomic_DNA"/>
</dbReference>
<name>A0A132B8K5_MOLSC</name>
<sequence>MSDNRWINYGPRHQRSDDTSLNSVLDARLYAGKKIEYIWDSGYNWNHVTTVLGRADASDGMKLLSGKGKPPPRRRPYSVGPNTCSAVDIDGINRRLDLYTLDMNAST</sequence>
<dbReference type="InterPro" id="IPR024047">
    <property type="entry name" value="MM3350-like_sf"/>
</dbReference>
<dbReference type="Gene3D" id="3.10.290.30">
    <property type="entry name" value="MM3350-like"/>
    <property type="match status" value="1"/>
</dbReference>
<evidence type="ECO:0000313" key="3">
    <source>
        <dbReference type="Proteomes" id="UP000070700"/>
    </source>
</evidence>
<reference evidence="2 3" key="1">
    <citation type="submission" date="2015-10" db="EMBL/GenBank/DDBJ databases">
        <title>Full genome of DAOMC 229536 Phialocephala scopiformis, a fungal endophyte of spruce producing the potent anti-insectan compound rugulosin.</title>
        <authorList>
            <consortium name="DOE Joint Genome Institute"/>
            <person name="Walker A.K."/>
            <person name="Frasz S.L."/>
            <person name="Seifert K.A."/>
            <person name="Miller J.D."/>
            <person name="Mondo S.J."/>
            <person name="Labutti K."/>
            <person name="Lipzen A."/>
            <person name="Dockter R."/>
            <person name="Kennedy M."/>
            <person name="Grigoriev I.V."/>
            <person name="Spatafora J.W."/>
        </authorList>
    </citation>
    <scope>NUCLEOTIDE SEQUENCE [LARGE SCALE GENOMIC DNA]</scope>
    <source>
        <strain evidence="2 3">CBS 120377</strain>
    </source>
</reference>
<feature type="region of interest" description="Disordered" evidence="1">
    <location>
        <begin position="63"/>
        <end position="82"/>
    </location>
</feature>
<keyword evidence="3" id="KW-1185">Reference proteome</keyword>
<dbReference type="KEGG" id="psco:LY89DRAFT_325509"/>
<dbReference type="Proteomes" id="UP000070700">
    <property type="component" value="Unassembled WGS sequence"/>
</dbReference>
<proteinExistence type="predicted"/>
<organism evidence="2 3">
    <name type="scientific">Mollisia scopiformis</name>
    <name type="common">Conifer needle endophyte fungus</name>
    <name type="synonym">Phialocephala scopiformis</name>
    <dbReference type="NCBI Taxonomy" id="149040"/>
    <lineage>
        <taxon>Eukaryota</taxon>
        <taxon>Fungi</taxon>
        <taxon>Dikarya</taxon>
        <taxon>Ascomycota</taxon>
        <taxon>Pezizomycotina</taxon>
        <taxon>Leotiomycetes</taxon>
        <taxon>Helotiales</taxon>
        <taxon>Mollisiaceae</taxon>
        <taxon>Mollisia</taxon>
    </lineage>
</organism>
<dbReference type="GeneID" id="28816469"/>
<gene>
    <name evidence="2" type="ORF">LY89DRAFT_325509</name>
</gene>
<dbReference type="RefSeq" id="XP_018063093.1">
    <property type="nucleotide sequence ID" value="XM_018206743.1"/>
</dbReference>
<dbReference type="SUPFAM" id="SSF159941">
    <property type="entry name" value="MM3350-like"/>
    <property type="match status" value="1"/>
</dbReference>
<evidence type="ECO:0000256" key="1">
    <source>
        <dbReference type="SAM" id="MobiDB-lite"/>
    </source>
</evidence>